<evidence type="ECO:0000256" key="1">
    <source>
        <dbReference type="SAM" id="Phobius"/>
    </source>
</evidence>
<dbReference type="Proteomes" id="UP000829756">
    <property type="component" value="Chromosome"/>
</dbReference>
<dbReference type="EMBL" id="SLXE01000040">
    <property type="protein sequence ID" value="TCO99700.1"/>
    <property type="molecule type" value="Genomic_DNA"/>
</dbReference>
<dbReference type="InterPro" id="IPR048136">
    <property type="entry name" value="STM3941-like"/>
</dbReference>
<accession>A0AAE9GVR4</accession>
<dbReference type="RefSeq" id="WP_132954776.1">
    <property type="nucleotide sequence ID" value="NZ_CP091507.1"/>
</dbReference>
<organism evidence="3 5">
    <name type="scientific">Uruburuella suis</name>
    <dbReference type="NCBI Taxonomy" id="252130"/>
    <lineage>
        <taxon>Bacteria</taxon>
        <taxon>Pseudomonadati</taxon>
        <taxon>Pseudomonadota</taxon>
        <taxon>Betaproteobacteria</taxon>
        <taxon>Neisseriales</taxon>
        <taxon>Neisseriaceae</taxon>
        <taxon>Uruburuella</taxon>
    </lineage>
</organism>
<dbReference type="KEGG" id="usu:LVJ78_02500"/>
<gene>
    <name evidence="2" type="ORF">EV680_14011</name>
    <name evidence="3" type="ORF">LVJ78_02500</name>
</gene>
<proteinExistence type="predicted"/>
<protein>
    <submittedName>
        <fullName evidence="3">Uncharacterized protein</fullName>
    </submittedName>
</protein>
<evidence type="ECO:0000313" key="4">
    <source>
        <dbReference type="Proteomes" id="UP000294721"/>
    </source>
</evidence>
<dbReference type="EMBL" id="CP091507">
    <property type="protein sequence ID" value="UOO79909.1"/>
    <property type="molecule type" value="Genomic_DNA"/>
</dbReference>
<feature type="transmembrane region" description="Helical" evidence="1">
    <location>
        <begin position="37"/>
        <end position="60"/>
    </location>
</feature>
<evidence type="ECO:0000313" key="5">
    <source>
        <dbReference type="Proteomes" id="UP000829756"/>
    </source>
</evidence>
<feature type="transmembrane region" description="Helical" evidence="1">
    <location>
        <begin position="12"/>
        <end position="31"/>
    </location>
</feature>
<name>A0AAE9GVR4_9NEIS</name>
<keyword evidence="1" id="KW-0472">Membrane</keyword>
<reference evidence="3" key="2">
    <citation type="submission" date="2021-12" db="EMBL/GenBank/DDBJ databases">
        <authorList>
            <person name="Veyrier F.J."/>
        </authorList>
    </citation>
    <scope>NUCLEOTIDE SEQUENCE</scope>
    <source>
        <strain evidence="3">1258/02</strain>
    </source>
</reference>
<evidence type="ECO:0000313" key="2">
    <source>
        <dbReference type="EMBL" id="TCO99700.1"/>
    </source>
</evidence>
<reference evidence="3" key="3">
    <citation type="journal article" date="2022" name="Res Sq">
        <title>Evolution of multicellular longitudinally dividing oral cavity symbionts (Neisseriaceae).</title>
        <authorList>
            <person name="Nyongesa S."/>
            <person name="Weber P."/>
            <person name="Bernet E."/>
            <person name="Pullido F."/>
            <person name="Nieckarz M."/>
            <person name="Delaby M."/>
            <person name="Nieves C."/>
            <person name="Viehboeck T."/>
            <person name="Krause N."/>
            <person name="Rivera-Millot A."/>
            <person name="Nakamura A."/>
            <person name="Vischer N."/>
            <person name="VanNieuwenhze M."/>
            <person name="Brun Y."/>
            <person name="Cava F."/>
            <person name="Bulgheresi S."/>
            <person name="Veyrier F."/>
        </authorList>
    </citation>
    <scope>NUCLEOTIDE SEQUENCE</scope>
    <source>
        <strain evidence="3">1258/02</strain>
    </source>
</reference>
<dbReference type="AlphaFoldDB" id="A0AAE9GVR4"/>
<keyword evidence="1" id="KW-0812">Transmembrane</keyword>
<sequence>MPPLTIRRNRYRTALMVILSVLMTVGFLHILKRPHTYTFTLAFEMFGLLFFGLMGIGWLCQLKRPAVLILTSEGFYDYSTTLATGSLIPWAHVQHIRLEPVKVHFLTACWNISITLTDENDFIRMQTPWKRLLLRPGYWLGYSAIIIPLIDAALPRQEIAQAMQHYHHTYHTTQNRLNT</sequence>
<keyword evidence="1" id="KW-1133">Transmembrane helix</keyword>
<reference evidence="2 4" key="1">
    <citation type="submission" date="2019-03" db="EMBL/GenBank/DDBJ databases">
        <title>Genomic Encyclopedia of Type Strains, Phase IV (KMG-IV): sequencing the most valuable type-strain genomes for metagenomic binning, comparative biology and taxonomic classification.</title>
        <authorList>
            <person name="Goeker M."/>
        </authorList>
    </citation>
    <scope>NUCLEOTIDE SEQUENCE [LARGE SCALE GENOMIC DNA]</scope>
    <source>
        <strain evidence="2 4">DSM 17474</strain>
    </source>
</reference>
<keyword evidence="4" id="KW-1185">Reference proteome</keyword>
<evidence type="ECO:0000313" key="3">
    <source>
        <dbReference type="EMBL" id="UOO79909.1"/>
    </source>
</evidence>
<dbReference type="NCBIfam" id="NF041635">
    <property type="entry name" value="STM3941_fam"/>
    <property type="match status" value="1"/>
</dbReference>
<dbReference type="Proteomes" id="UP000294721">
    <property type="component" value="Unassembled WGS sequence"/>
</dbReference>